<evidence type="ECO:0000256" key="2">
    <source>
        <dbReference type="ARBA" id="ARBA00009965"/>
    </source>
</evidence>
<comment type="subcellular location">
    <subcellularLocation>
        <location evidence="1">Membrane</location>
        <topology evidence="1">Multi-pass membrane protein</topology>
    </subcellularLocation>
</comment>
<dbReference type="GO" id="GO:0009873">
    <property type="term" value="P:ethylene-activated signaling pathway"/>
    <property type="evidence" value="ECO:0007669"/>
    <property type="project" value="InterPro"/>
</dbReference>
<feature type="transmembrane region" description="Helical" evidence="7">
    <location>
        <begin position="327"/>
        <end position="346"/>
    </location>
</feature>
<name>A0A7N0VB79_KALFE</name>
<feature type="transmembrane region" description="Helical" evidence="7">
    <location>
        <begin position="15"/>
        <end position="33"/>
    </location>
</feature>
<dbReference type="PANTHER" id="PTHR11706">
    <property type="entry name" value="SOLUTE CARRIER PROTEIN FAMILY 11 MEMBER"/>
    <property type="match status" value="1"/>
</dbReference>
<dbReference type="PIRSF" id="PIRSF037378">
    <property type="entry name" value="EIN2"/>
    <property type="match status" value="1"/>
</dbReference>
<feature type="transmembrane region" description="Helical" evidence="7">
    <location>
        <begin position="128"/>
        <end position="149"/>
    </location>
</feature>
<evidence type="ECO:0000256" key="4">
    <source>
        <dbReference type="ARBA" id="ARBA00022989"/>
    </source>
</evidence>
<feature type="transmembrane region" description="Helical" evidence="7">
    <location>
        <begin position="196"/>
        <end position="218"/>
    </location>
</feature>
<dbReference type="PANTHER" id="PTHR11706:SF75">
    <property type="entry name" value="ETHYLENE-INSENSITIVE PROTEIN 2"/>
    <property type="match status" value="1"/>
</dbReference>
<feature type="compositionally biased region" description="Low complexity" evidence="6">
    <location>
        <begin position="555"/>
        <end position="567"/>
    </location>
</feature>
<evidence type="ECO:0000256" key="3">
    <source>
        <dbReference type="ARBA" id="ARBA00022692"/>
    </source>
</evidence>
<feature type="transmembrane region" description="Helical" evidence="7">
    <location>
        <begin position="287"/>
        <end position="307"/>
    </location>
</feature>
<feature type="region of interest" description="Disordered" evidence="6">
    <location>
        <begin position="502"/>
        <end position="650"/>
    </location>
</feature>
<keyword evidence="4 7" id="KW-1133">Transmembrane helix</keyword>
<dbReference type="Gramene" id="Kaladp0515s0123.1.v1.1">
    <property type="protein sequence ID" value="Kaladp0515s0123.1.v1.1"/>
    <property type="gene ID" value="Kaladp0515s0123.v1.1"/>
</dbReference>
<dbReference type="Pfam" id="PF01566">
    <property type="entry name" value="Nramp"/>
    <property type="match status" value="1"/>
</dbReference>
<feature type="region of interest" description="Disordered" evidence="6">
    <location>
        <begin position="703"/>
        <end position="756"/>
    </location>
</feature>
<evidence type="ECO:0000256" key="6">
    <source>
        <dbReference type="SAM" id="MobiDB-lite"/>
    </source>
</evidence>
<feature type="transmembrane region" description="Helical" evidence="7">
    <location>
        <begin position="53"/>
        <end position="71"/>
    </location>
</feature>
<organism evidence="8 9">
    <name type="scientific">Kalanchoe fedtschenkoi</name>
    <name type="common">Lavender scallops</name>
    <name type="synonym">South American air plant</name>
    <dbReference type="NCBI Taxonomy" id="63787"/>
    <lineage>
        <taxon>Eukaryota</taxon>
        <taxon>Viridiplantae</taxon>
        <taxon>Streptophyta</taxon>
        <taxon>Embryophyta</taxon>
        <taxon>Tracheophyta</taxon>
        <taxon>Spermatophyta</taxon>
        <taxon>Magnoliopsida</taxon>
        <taxon>eudicotyledons</taxon>
        <taxon>Gunneridae</taxon>
        <taxon>Pentapetalae</taxon>
        <taxon>Saxifragales</taxon>
        <taxon>Crassulaceae</taxon>
        <taxon>Kalanchoe</taxon>
    </lineage>
</organism>
<comment type="similarity">
    <text evidence="2">Belongs to the NRAMP (TC 2.A.55) family.</text>
</comment>
<dbReference type="EnsemblPlants" id="Kaladp0515s0123.1.v1.1">
    <property type="protein sequence ID" value="Kaladp0515s0123.1.v1.1"/>
    <property type="gene ID" value="Kaladp0515s0123.v1.1"/>
</dbReference>
<dbReference type="GO" id="GO:0015086">
    <property type="term" value="F:cadmium ion transmembrane transporter activity"/>
    <property type="evidence" value="ECO:0007669"/>
    <property type="project" value="TreeGrafter"/>
</dbReference>
<dbReference type="InterPro" id="IPR017187">
    <property type="entry name" value="EIN2"/>
</dbReference>
<dbReference type="GO" id="GO:0005384">
    <property type="term" value="F:manganese ion transmembrane transporter activity"/>
    <property type="evidence" value="ECO:0007669"/>
    <property type="project" value="TreeGrafter"/>
</dbReference>
<feature type="compositionally biased region" description="Basic and acidic residues" evidence="6">
    <location>
        <begin position="507"/>
        <end position="517"/>
    </location>
</feature>
<evidence type="ECO:0008006" key="10">
    <source>
        <dbReference type="Google" id="ProtNLM"/>
    </source>
</evidence>
<feature type="transmembrane region" description="Helical" evidence="7">
    <location>
        <begin position="156"/>
        <end position="176"/>
    </location>
</feature>
<keyword evidence="5 7" id="KW-0472">Membrane</keyword>
<reference evidence="8" key="1">
    <citation type="submission" date="2021-01" db="UniProtKB">
        <authorList>
            <consortium name="EnsemblPlants"/>
        </authorList>
    </citation>
    <scope>IDENTIFICATION</scope>
</reference>
<dbReference type="PRINTS" id="PR00447">
    <property type="entry name" value="NATRESASSCMP"/>
</dbReference>
<protein>
    <recommendedName>
        <fullName evidence="10">Ethylene-insensitive protein 2</fullName>
    </recommendedName>
</protein>
<dbReference type="GO" id="GO:0005886">
    <property type="term" value="C:plasma membrane"/>
    <property type="evidence" value="ECO:0007669"/>
    <property type="project" value="TreeGrafter"/>
</dbReference>
<evidence type="ECO:0000313" key="9">
    <source>
        <dbReference type="Proteomes" id="UP000594263"/>
    </source>
</evidence>
<feature type="transmembrane region" description="Helical" evidence="7">
    <location>
        <begin position="92"/>
        <end position="116"/>
    </location>
</feature>
<proteinExistence type="inferred from homology"/>
<feature type="transmembrane region" description="Helical" evidence="7">
    <location>
        <begin position="238"/>
        <end position="256"/>
    </location>
</feature>
<feature type="compositionally biased region" description="Basic and acidic residues" evidence="6">
    <location>
        <begin position="577"/>
        <end position="591"/>
    </location>
</feature>
<sequence length="1275" mass="138154">MEVEPSPPNHMDGTISRLLPAVIPVLMVSAGYIDPGKWAASIDAGTRFGFDLMLPMMIFSFASILCQYLSARIGVVTGRDLPQICRAEYDRVTCTILGVQAELSAIALELTVVMGIAHNLSHILKVELVTSLFLTGLSAALFPLFSTLMEKHAGRFSITCTAGFVFVGYCICGLASQPDIPLSLNWTATKLGGENVFALMSLLGACIMPHNFYLHSALVQSHQGQRNVSKRELCEDHFLAVLCVFSCVFLVNLALMNSAANVFYSSGFVLLNLHDALSLMDQVFRSPVAPLALMMLLVFASHVNTSARSISGRPVVQHLFGTDIPTWLHRAVIRAAAVIFAVFCVWSSGAEGLYQLLIFTQVMVALMLPSSLIPLFRVATSGQIMGAYKIPQLLEFLSLSTFVGVFGTKVMFMVEMLFGGSDWVSSLRWSMGTNSSVPYVVLLATSIVSLAFMLWLAATPLKSASVGLDAASLDWETTRQIASPTAQGEEMFYSKQKEEMLTGEGKSLGRQDERSDPSFDVSLPESLDSEPDFSLATIPEKCDDKDPVLPAGFLEVTPSESTVESSPYMPDVSVEDDQQKLADAKSLKSESAEQIEEVVSYEKEDYDGDVWEPEESSKGAPITGSLAAASPPATSEGPGSFRSLGGKNEEGGSGIGSLSRLAGLGRAARRQLAVILDEFWGQMYDYHGQPTQEAKARRLDLLFGSEPKPSNSKAKPDPVKEYVGFYQPPGGRGSSSLSSVYDSPQQQRVPGGSSSLWPNSNNMALLEAYVQASGRNAFDADEKRYSSLRTAPSSDVWDHQQPATVHGYQISQYINQFSRDRASDYSMDSSAAIMASAGLTSYRDYHAFGLSQKPESGLDPVQASLLQNLALSRNTSMQAETSAFDMFDMRASGPGEVGGPVVSKKYNSMPDISGLAAVQRGLYMNNRNSSFGTNSIGMGQSVGRAGYDQSSSYSAAGSRTAAPLAFDELSPKVYRDPFSLQYGAGSGTGSLWSRQPYEQFGVADKNHNPGGLRNPAGSPEESYIVDFEAKLLQSLRHCIVRMLKLEGSDWLFKHNDGADEDLVEHVAAREKFLSEAENVIGESRQTSPDRKSGHPLRMEEANFAKLISSVPNCGEGCVWKADLLVSFGVWCIHRILDLSLMESRPELWGKYTYVLNRLQGVIDLAFSKPRVQASPCFCLQVPEANKPKSSPPVANGMLPPASKPGRGKCTTAPMVMDMIKDVEIAISCRKGRSGTAAGDVAFPKGKENLASVLKRYKRRLANKPVKATSTHGPGS</sequence>
<feature type="compositionally biased region" description="Acidic residues" evidence="6">
    <location>
        <begin position="604"/>
        <end position="614"/>
    </location>
</feature>
<dbReference type="Proteomes" id="UP000594263">
    <property type="component" value="Unplaced"/>
</dbReference>
<dbReference type="AlphaFoldDB" id="A0A7N0VB79"/>
<dbReference type="OMA" id="DEYDTWT"/>
<dbReference type="GO" id="GO:0034755">
    <property type="term" value="P:iron ion transmembrane transport"/>
    <property type="evidence" value="ECO:0007669"/>
    <property type="project" value="TreeGrafter"/>
</dbReference>
<keyword evidence="3 7" id="KW-0812">Transmembrane</keyword>
<evidence type="ECO:0000256" key="5">
    <source>
        <dbReference type="ARBA" id="ARBA00023136"/>
    </source>
</evidence>
<evidence type="ECO:0000256" key="7">
    <source>
        <dbReference type="SAM" id="Phobius"/>
    </source>
</evidence>
<keyword evidence="9" id="KW-1185">Reference proteome</keyword>
<feature type="transmembrane region" description="Helical" evidence="7">
    <location>
        <begin position="353"/>
        <end position="376"/>
    </location>
</feature>
<accession>A0A7N0VB79</accession>
<feature type="transmembrane region" description="Helical" evidence="7">
    <location>
        <begin position="439"/>
        <end position="458"/>
    </location>
</feature>
<evidence type="ECO:0000313" key="8">
    <source>
        <dbReference type="EnsemblPlants" id="Kaladp0515s0123.1.v1.1"/>
    </source>
</evidence>
<dbReference type="InterPro" id="IPR001046">
    <property type="entry name" value="NRAMP_fam"/>
</dbReference>
<feature type="compositionally biased region" description="Low complexity" evidence="6">
    <location>
        <begin position="734"/>
        <end position="746"/>
    </location>
</feature>
<evidence type="ECO:0000256" key="1">
    <source>
        <dbReference type="ARBA" id="ARBA00004141"/>
    </source>
</evidence>